<reference evidence="1 2" key="1">
    <citation type="submission" date="2015-11" db="EMBL/GenBank/DDBJ databases">
        <title>Expanding the genomic diversity of Burkholderia species for the development of highly accurate diagnostics.</title>
        <authorList>
            <person name="Sahl J."/>
            <person name="Keim P."/>
            <person name="Wagner D."/>
        </authorList>
    </citation>
    <scope>NUCLEOTIDE SEQUENCE [LARGE SCALE GENOMIC DNA]</scope>
    <source>
        <strain evidence="1 2">TSV85</strain>
    </source>
</reference>
<evidence type="ECO:0000313" key="2">
    <source>
        <dbReference type="Proteomes" id="UP000062788"/>
    </source>
</evidence>
<evidence type="ECO:0000313" key="1">
    <source>
        <dbReference type="EMBL" id="KVE30172.1"/>
    </source>
</evidence>
<evidence type="ECO:0008006" key="3">
    <source>
        <dbReference type="Google" id="ProtNLM"/>
    </source>
</evidence>
<dbReference type="AlphaFoldDB" id="A0A118DQY4"/>
<dbReference type="Proteomes" id="UP000062788">
    <property type="component" value="Unassembled WGS sequence"/>
</dbReference>
<name>A0A118DQY4_9BURK</name>
<proteinExistence type="predicted"/>
<sequence>MTEFLRDSGYDDSNDVCVLTDGALDLAGVAADLPFNTEWVLDWAHIGRMLRYADQAVAPLAYAQLTVNGSAFELWDLFVRFRNLVWTGDAAGWQGLAKKLHRLLDLREKRDPDSSCQVRQARRKLLDVVTYLQANRDSLIDYRTRQRAGRRISTGFVESSINRIIGRRMCKGQHMRWSRVGAHNIVQVRVALLNQELLDLSKHQFPWIGERRVSWPWQSTSRAF</sequence>
<accession>A0A118DQY4</accession>
<comment type="caution">
    <text evidence="1">The sequence shown here is derived from an EMBL/GenBank/DDBJ whole genome shotgun (WGS) entry which is preliminary data.</text>
</comment>
<keyword evidence="2" id="KW-1185">Reference proteome</keyword>
<protein>
    <recommendedName>
        <fullName evidence="3">Mobile element protein</fullName>
    </recommendedName>
</protein>
<organism evidence="1 2">
    <name type="scientific">Burkholderia singularis</name>
    <dbReference type="NCBI Taxonomy" id="1503053"/>
    <lineage>
        <taxon>Bacteria</taxon>
        <taxon>Pseudomonadati</taxon>
        <taxon>Pseudomonadota</taxon>
        <taxon>Betaproteobacteria</taxon>
        <taxon>Burkholderiales</taxon>
        <taxon>Burkholderiaceae</taxon>
        <taxon>Burkholderia</taxon>
        <taxon>pseudomallei group</taxon>
    </lineage>
</organism>
<dbReference type="EMBL" id="LOWA01000007">
    <property type="protein sequence ID" value="KVE30172.1"/>
    <property type="molecule type" value="Genomic_DNA"/>
</dbReference>
<gene>
    <name evidence="1" type="ORF">WS67_03495</name>
</gene>